<sequence length="217" mass="24713">MTHTTLDTVLEMNQSSQPAVINTASSQEGTHRHIDTVDHQSARNASVLLRTTSGNSNRFLDNLNQLQTTPRQRADIQLKSYLDEPEELLPRLKNPNSNRPVREKLSISQVSQLLKTQEFLIRRLACILYPTAENLQDIETLTKIEAQKLTRILNGTIEVRALVFFMILDEAGDDYVTRTGMTEFYVQYFKGLATIEGARLQTVIEVLLQKFHLDQVS</sequence>
<evidence type="ECO:0000313" key="3">
    <source>
        <dbReference type="Proteomes" id="UP000663855"/>
    </source>
</evidence>
<dbReference type="EMBL" id="CAJOBH010009443">
    <property type="protein sequence ID" value="CAF4141106.1"/>
    <property type="molecule type" value="Genomic_DNA"/>
</dbReference>
<evidence type="ECO:0000313" key="1">
    <source>
        <dbReference type="EMBL" id="CAF1618022.1"/>
    </source>
</evidence>
<proteinExistence type="predicted"/>
<dbReference type="Proteomes" id="UP000663855">
    <property type="component" value="Unassembled WGS sequence"/>
</dbReference>
<protein>
    <submittedName>
        <fullName evidence="1">Uncharacterized protein</fullName>
    </submittedName>
</protein>
<evidence type="ECO:0000313" key="2">
    <source>
        <dbReference type="EMBL" id="CAF4141106.1"/>
    </source>
</evidence>
<dbReference type="AlphaFoldDB" id="A0A816CAX1"/>
<organism evidence="1 3">
    <name type="scientific">Rotaria magnacalcarata</name>
    <dbReference type="NCBI Taxonomy" id="392030"/>
    <lineage>
        <taxon>Eukaryota</taxon>
        <taxon>Metazoa</taxon>
        <taxon>Spiralia</taxon>
        <taxon>Gnathifera</taxon>
        <taxon>Rotifera</taxon>
        <taxon>Eurotatoria</taxon>
        <taxon>Bdelloidea</taxon>
        <taxon>Philodinida</taxon>
        <taxon>Philodinidae</taxon>
        <taxon>Rotaria</taxon>
    </lineage>
</organism>
<comment type="caution">
    <text evidence="1">The sequence shown here is derived from an EMBL/GenBank/DDBJ whole genome shotgun (WGS) entry which is preliminary data.</text>
</comment>
<dbReference type="EMBL" id="CAJNOV010018258">
    <property type="protein sequence ID" value="CAF1618022.1"/>
    <property type="molecule type" value="Genomic_DNA"/>
</dbReference>
<gene>
    <name evidence="2" type="ORF">BYL167_LOCUS21031</name>
    <name evidence="1" type="ORF">CJN711_LOCUS37488</name>
</gene>
<accession>A0A816CAX1</accession>
<reference evidence="1" key="1">
    <citation type="submission" date="2021-02" db="EMBL/GenBank/DDBJ databases">
        <authorList>
            <person name="Nowell W R."/>
        </authorList>
    </citation>
    <scope>NUCLEOTIDE SEQUENCE</scope>
</reference>
<name>A0A816CAX1_9BILA</name>
<dbReference type="Proteomes" id="UP000681967">
    <property type="component" value="Unassembled WGS sequence"/>
</dbReference>